<proteinExistence type="inferred from homology"/>
<feature type="region of interest" description="Disordered" evidence="4">
    <location>
        <begin position="214"/>
        <end position="269"/>
    </location>
</feature>
<dbReference type="InterPro" id="IPR019354">
    <property type="entry name" value="SMG8-like"/>
</dbReference>
<dbReference type="PANTHER" id="PTHR13091">
    <property type="entry name" value="AMPLIFIED IN BREAST CANCER 2-RELATED"/>
    <property type="match status" value="1"/>
</dbReference>
<keyword evidence="2" id="KW-0866">Nonsense-mediated mRNA decay</keyword>
<comment type="similarity">
    <text evidence="1">Belongs to the SMG8 family.</text>
</comment>
<organism evidence="5 6">
    <name type="scientific">Populus tomentosa</name>
    <name type="common">Chinese white poplar</name>
    <dbReference type="NCBI Taxonomy" id="118781"/>
    <lineage>
        <taxon>Eukaryota</taxon>
        <taxon>Viridiplantae</taxon>
        <taxon>Streptophyta</taxon>
        <taxon>Embryophyta</taxon>
        <taxon>Tracheophyta</taxon>
        <taxon>Spermatophyta</taxon>
        <taxon>Magnoliopsida</taxon>
        <taxon>eudicotyledons</taxon>
        <taxon>Gunneridae</taxon>
        <taxon>Pentapetalae</taxon>
        <taxon>rosids</taxon>
        <taxon>fabids</taxon>
        <taxon>Malpighiales</taxon>
        <taxon>Salicaceae</taxon>
        <taxon>Saliceae</taxon>
        <taxon>Populus</taxon>
    </lineage>
</organism>
<dbReference type="Proteomes" id="UP000886885">
    <property type="component" value="Chromosome 4A"/>
</dbReference>
<comment type="caution">
    <text evidence="5">The sequence shown here is derived from an EMBL/GenBank/DDBJ whole genome shotgun (WGS) entry which is preliminary data.</text>
</comment>
<evidence type="ECO:0000256" key="1">
    <source>
        <dbReference type="ARBA" id="ARBA00006443"/>
    </source>
</evidence>
<dbReference type="Pfam" id="PF10220">
    <property type="entry name" value="Smg8_Smg9"/>
    <property type="match status" value="1"/>
</dbReference>
<dbReference type="AlphaFoldDB" id="A0A8X8D6E0"/>
<gene>
    <name evidence="5" type="ORF">POTOM_016369</name>
</gene>
<accession>A0A8X8D6E0</accession>
<evidence type="ECO:0000256" key="3">
    <source>
        <dbReference type="ARBA" id="ARBA00029509"/>
    </source>
</evidence>
<evidence type="ECO:0000313" key="5">
    <source>
        <dbReference type="EMBL" id="KAG6779964.1"/>
    </source>
</evidence>
<protein>
    <recommendedName>
        <fullName evidence="3">Nonsense-mediated mRNA decay factor SMG8</fullName>
    </recommendedName>
</protein>
<sequence length="355" mass="39301">MYLKGLPVCDPTAQHEANLEKAMRVFLSMVRGPAVLQFAKKLEDECSISIWKSGRQLCDAVSLTGKQCTHQRHSVDNGVTLTGAPVKPHSNRKKTVFFSGDMDTGVENQRKMAVNSKLYEKEISFGRFIPNFTMRKPFSEVVAGSSAADSGFRPLQHRKQHPPYAMNTIGGEVVKSSKHAIVYVGFEHECPHSHRFLLSLDHLNELGSLYPLPEESHVPSMETSDNSLADPSNLGRNSSTGKGHRSSKDKAVATANELRNTDKSKETGVNGNLSVNGLIKFSGSGKEQKLTSLNQSKNKKDPPEVKFAGTVSQLQRIFLVHNVASLFIHFPDFYVVSLLILWHLQAEICCDPYAH</sequence>
<feature type="compositionally biased region" description="Polar residues" evidence="4">
    <location>
        <begin position="221"/>
        <end position="241"/>
    </location>
</feature>
<keyword evidence="6" id="KW-1185">Reference proteome</keyword>
<reference evidence="5" key="1">
    <citation type="journal article" date="2020" name="bioRxiv">
        <title>Hybrid origin of Populus tomentosa Carr. identified through genome sequencing and phylogenomic analysis.</title>
        <authorList>
            <person name="An X."/>
            <person name="Gao K."/>
            <person name="Chen Z."/>
            <person name="Li J."/>
            <person name="Yang X."/>
            <person name="Yang X."/>
            <person name="Zhou J."/>
            <person name="Guo T."/>
            <person name="Zhao T."/>
            <person name="Huang S."/>
            <person name="Miao D."/>
            <person name="Khan W.U."/>
            <person name="Rao P."/>
            <person name="Ye M."/>
            <person name="Lei B."/>
            <person name="Liao W."/>
            <person name="Wang J."/>
            <person name="Ji L."/>
            <person name="Li Y."/>
            <person name="Guo B."/>
            <person name="Mustafa N.S."/>
            <person name="Li S."/>
            <person name="Yun Q."/>
            <person name="Keller S.R."/>
            <person name="Mao J."/>
            <person name="Zhang R."/>
            <person name="Strauss S.H."/>
        </authorList>
    </citation>
    <scope>NUCLEOTIDE SEQUENCE</scope>
    <source>
        <strain evidence="5">GM15</strain>
        <tissue evidence="5">Leaf</tissue>
    </source>
</reference>
<dbReference type="EMBL" id="JAAWWB010000007">
    <property type="protein sequence ID" value="KAG6779964.1"/>
    <property type="molecule type" value="Genomic_DNA"/>
</dbReference>
<evidence type="ECO:0000256" key="4">
    <source>
        <dbReference type="SAM" id="MobiDB-lite"/>
    </source>
</evidence>
<name>A0A8X8D6E0_POPTO</name>
<evidence type="ECO:0000256" key="2">
    <source>
        <dbReference type="ARBA" id="ARBA00023161"/>
    </source>
</evidence>
<dbReference type="GO" id="GO:0000184">
    <property type="term" value="P:nuclear-transcribed mRNA catabolic process, nonsense-mediated decay"/>
    <property type="evidence" value="ECO:0007669"/>
    <property type="project" value="UniProtKB-KW"/>
</dbReference>
<evidence type="ECO:0000313" key="6">
    <source>
        <dbReference type="Proteomes" id="UP000886885"/>
    </source>
</evidence>
<dbReference type="PANTHER" id="PTHR13091:SF0">
    <property type="entry name" value="NONSENSE-MEDIATED MRNA DECAY FACTOR SMG8"/>
    <property type="match status" value="1"/>
</dbReference>
<dbReference type="OrthoDB" id="63589at2759"/>